<dbReference type="AlphaFoldDB" id="A0A1I8IIJ4"/>
<keyword evidence="3" id="KW-1185">Reference proteome</keyword>
<feature type="compositionally biased region" description="Gly residues" evidence="1">
    <location>
        <begin position="76"/>
        <end position="91"/>
    </location>
</feature>
<organism evidence="3 4">
    <name type="scientific">Macrostomum lignano</name>
    <dbReference type="NCBI Taxonomy" id="282301"/>
    <lineage>
        <taxon>Eukaryota</taxon>
        <taxon>Metazoa</taxon>
        <taxon>Spiralia</taxon>
        <taxon>Lophotrochozoa</taxon>
        <taxon>Platyhelminthes</taxon>
        <taxon>Rhabditophora</taxon>
        <taxon>Macrostomorpha</taxon>
        <taxon>Macrostomida</taxon>
        <taxon>Macrostomidae</taxon>
        <taxon>Macrostomum</taxon>
    </lineage>
</organism>
<dbReference type="WBParaSite" id="maker-uti_cns_0012796-snap-gene-0.3-mRNA-1">
    <property type="protein sequence ID" value="maker-uti_cns_0012796-snap-gene-0.3-mRNA-1"/>
    <property type="gene ID" value="maker-uti_cns_0012796-snap-gene-0.3"/>
</dbReference>
<protein>
    <submittedName>
        <fullName evidence="4">G protein-coupled receptor</fullName>
    </submittedName>
</protein>
<evidence type="ECO:0000313" key="3">
    <source>
        <dbReference type="Proteomes" id="UP000095280"/>
    </source>
</evidence>
<accession>A0A1I8IIJ4</accession>
<keyword evidence="2" id="KW-0812">Transmembrane</keyword>
<reference evidence="4" key="1">
    <citation type="submission" date="2016-11" db="UniProtKB">
        <authorList>
            <consortium name="WormBaseParasite"/>
        </authorList>
    </citation>
    <scope>IDENTIFICATION</scope>
</reference>
<feature type="transmembrane region" description="Helical" evidence="2">
    <location>
        <begin position="126"/>
        <end position="148"/>
    </location>
</feature>
<name>A0A1I8IIJ4_9PLAT</name>
<feature type="transmembrane region" description="Helical" evidence="2">
    <location>
        <begin position="154"/>
        <end position="176"/>
    </location>
</feature>
<evidence type="ECO:0000313" key="4">
    <source>
        <dbReference type="WBParaSite" id="maker-uti_cns_0012796-snap-gene-0.3-mRNA-1"/>
    </source>
</evidence>
<sequence length="191" mass="20795">LVPVNLWVRVSTDPRDASLRCRFLPSQLDFTYSMIIGACNAASGFICAACSLDSFLHLRRARHPAQEMVTRIVGSSAGGSGGGSDDGGGGSAVSTKPGQQLRLSAEFDARKHAWEAWRVTSLANAIAFFFNHLPMLILDFSALVAWPSRSGSEYIILLLLETIVLPNSLWAVAVRYRHVIGAYSRRNSRAD</sequence>
<evidence type="ECO:0000256" key="2">
    <source>
        <dbReference type="SAM" id="Phobius"/>
    </source>
</evidence>
<dbReference type="Proteomes" id="UP000095280">
    <property type="component" value="Unplaced"/>
</dbReference>
<keyword evidence="2" id="KW-1133">Transmembrane helix</keyword>
<evidence type="ECO:0000256" key="1">
    <source>
        <dbReference type="SAM" id="MobiDB-lite"/>
    </source>
</evidence>
<feature type="transmembrane region" description="Helical" evidence="2">
    <location>
        <begin position="30"/>
        <end position="52"/>
    </location>
</feature>
<feature type="region of interest" description="Disordered" evidence="1">
    <location>
        <begin position="75"/>
        <end position="96"/>
    </location>
</feature>
<proteinExistence type="predicted"/>
<keyword evidence="2" id="KW-0472">Membrane</keyword>